<proteinExistence type="predicted"/>
<feature type="compositionally biased region" description="Basic and acidic residues" evidence="1">
    <location>
        <begin position="11"/>
        <end position="26"/>
    </location>
</feature>
<protein>
    <submittedName>
        <fullName evidence="3">Uncharacterized protein LOC108559987</fullName>
    </submittedName>
</protein>
<dbReference type="GeneID" id="108559987"/>
<feature type="non-terminal residue" evidence="3">
    <location>
        <position position="304"/>
    </location>
</feature>
<feature type="compositionally biased region" description="Basic and acidic residues" evidence="1">
    <location>
        <begin position="60"/>
        <end position="98"/>
    </location>
</feature>
<evidence type="ECO:0000313" key="2">
    <source>
        <dbReference type="Proteomes" id="UP000695000"/>
    </source>
</evidence>
<feature type="compositionally biased region" description="Basic and acidic residues" evidence="1">
    <location>
        <begin position="121"/>
        <end position="134"/>
    </location>
</feature>
<evidence type="ECO:0000313" key="3">
    <source>
        <dbReference type="RefSeq" id="XP_017772882.1"/>
    </source>
</evidence>
<reference evidence="3" key="1">
    <citation type="submission" date="2025-08" db="UniProtKB">
        <authorList>
            <consortium name="RefSeq"/>
        </authorList>
    </citation>
    <scope>IDENTIFICATION</scope>
    <source>
        <tissue evidence="3">Whole Larva</tissue>
    </source>
</reference>
<name>A0ABM1ME82_NICVS</name>
<organism evidence="2 3">
    <name type="scientific">Nicrophorus vespilloides</name>
    <name type="common">Boreal carrion beetle</name>
    <dbReference type="NCBI Taxonomy" id="110193"/>
    <lineage>
        <taxon>Eukaryota</taxon>
        <taxon>Metazoa</taxon>
        <taxon>Ecdysozoa</taxon>
        <taxon>Arthropoda</taxon>
        <taxon>Hexapoda</taxon>
        <taxon>Insecta</taxon>
        <taxon>Pterygota</taxon>
        <taxon>Neoptera</taxon>
        <taxon>Endopterygota</taxon>
        <taxon>Coleoptera</taxon>
        <taxon>Polyphaga</taxon>
        <taxon>Staphyliniformia</taxon>
        <taxon>Silphidae</taxon>
        <taxon>Nicrophorinae</taxon>
        <taxon>Nicrophorus</taxon>
    </lineage>
</organism>
<keyword evidence="2" id="KW-1185">Reference proteome</keyword>
<feature type="compositionally biased region" description="Basic residues" evidence="1">
    <location>
        <begin position="1"/>
        <end position="10"/>
    </location>
</feature>
<feature type="non-terminal residue" evidence="3">
    <location>
        <position position="1"/>
    </location>
</feature>
<feature type="region of interest" description="Disordered" evidence="1">
    <location>
        <begin position="48"/>
        <end position="177"/>
    </location>
</feature>
<evidence type="ECO:0000256" key="1">
    <source>
        <dbReference type="SAM" id="MobiDB-lite"/>
    </source>
</evidence>
<feature type="region of interest" description="Disordered" evidence="1">
    <location>
        <begin position="1"/>
        <end position="36"/>
    </location>
</feature>
<dbReference type="Proteomes" id="UP000695000">
    <property type="component" value="Unplaced"/>
</dbReference>
<sequence>KQKEVKKKSSGLKDIKNIDAQEEVKPKKNKAKNVKKLNFEAALESADTVFDESKRRKKHLESQTKDKPEVEKSKKSSKVESGKHDLQDDLPNKAEKSNRLSKGAYVKVKKDSKVETNTIEKTMKEDTEKSKSKISETVLVLENEKRDEEEEPEKEEILNEIKQMKTSARASKNEQKNPEDVVENIYFTLSKRKKTISQQQIALMASSDLELLLEIWRFGVEIVTNTGSGSPKRSLDRKDKKPFTESISIPLLTEVPEDAASNLPNEIIQKDKSKLPVKEEYLLSTMSTQMCSSLSEPPPDMFDF</sequence>
<gene>
    <name evidence="3" type="primary">LOC108559987</name>
</gene>
<accession>A0ABM1ME82</accession>
<dbReference type="RefSeq" id="XP_017772882.1">
    <property type="nucleotide sequence ID" value="XM_017917393.1"/>
</dbReference>